<accession>A0A2M7BDD3</accession>
<dbReference type="FunFam" id="1.20.58.760:FF:000001">
    <property type="entry name" value="ATP-dependent zinc metalloprotease FtsH"/>
    <property type="match status" value="1"/>
</dbReference>
<dbReference type="SUPFAM" id="SSF51294">
    <property type="entry name" value="Hedgehog/intein (Hint) domain"/>
    <property type="match status" value="1"/>
</dbReference>
<keyword evidence="4" id="KW-1003">Cell membrane</keyword>
<dbReference type="SMART" id="SM00382">
    <property type="entry name" value="AAA"/>
    <property type="match status" value="1"/>
</dbReference>
<keyword evidence="18" id="KW-0482">Metalloprotease</keyword>
<evidence type="ECO:0000256" key="22">
    <source>
        <dbReference type="SAM" id="Phobius"/>
    </source>
</evidence>
<evidence type="ECO:0000256" key="15">
    <source>
        <dbReference type="ARBA" id="ARBA00022886"/>
    </source>
</evidence>
<keyword evidence="9 20" id="KW-0547">Nucleotide-binding</keyword>
<dbReference type="SMART" id="SM00306">
    <property type="entry name" value="HintN"/>
    <property type="match status" value="1"/>
</dbReference>
<comment type="cofactor">
    <cofactor evidence="1">
        <name>Zn(2+)</name>
        <dbReference type="ChEBI" id="CHEBI:29105"/>
    </cofactor>
</comment>
<dbReference type="GO" id="GO:0030163">
    <property type="term" value="P:protein catabolic process"/>
    <property type="evidence" value="ECO:0007669"/>
    <property type="project" value="TreeGrafter"/>
</dbReference>
<dbReference type="InterPro" id="IPR003587">
    <property type="entry name" value="Hint_dom_N"/>
</dbReference>
<dbReference type="Pfam" id="PF01434">
    <property type="entry name" value="Peptidase_M41"/>
    <property type="match status" value="1"/>
</dbReference>
<dbReference type="InterPro" id="IPR027417">
    <property type="entry name" value="P-loop_NTPase"/>
</dbReference>
<dbReference type="Pfam" id="PF00004">
    <property type="entry name" value="AAA"/>
    <property type="match status" value="2"/>
</dbReference>
<evidence type="ECO:0000313" key="25">
    <source>
        <dbReference type="Proteomes" id="UP000229631"/>
    </source>
</evidence>
<dbReference type="InterPro" id="IPR003593">
    <property type="entry name" value="AAA+_ATPase"/>
</dbReference>
<dbReference type="GO" id="GO:0004176">
    <property type="term" value="F:ATP-dependent peptidase activity"/>
    <property type="evidence" value="ECO:0007669"/>
    <property type="project" value="InterPro"/>
</dbReference>
<feature type="transmembrane region" description="Helical" evidence="22">
    <location>
        <begin position="41"/>
        <end position="58"/>
    </location>
</feature>
<reference evidence="25" key="1">
    <citation type="submission" date="2017-09" db="EMBL/GenBank/DDBJ databases">
        <title>Depth-based differentiation of microbial function through sediment-hosted aquifers and enrichment of novel symbionts in the deep terrestrial subsurface.</title>
        <authorList>
            <person name="Probst A.J."/>
            <person name="Ladd B."/>
            <person name="Jarett J.K."/>
            <person name="Geller-Mcgrath D.E."/>
            <person name="Sieber C.M.K."/>
            <person name="Emerson J.B."/>
            <person name="Anantharaman K."/>
            <person name="Thomas B.C."/>
            <person name="Malmstrom R."/>
            <person name="Stieglmeier M."/>
            <person name="Klingl A."/>
            <person name="Woyke T."/>
            <person name="Ryan C.M."/>
            <person name="Banfield J.F."/>
        </authorList>
    </citation>
    <scope>NUCLEOTIDE SEQUENCE [LARGE SCALE GENOMIC DNA]</scope>
</reference>
<evidence type="ECO:0000259" key="23">
    <source>
        <dbReference type="PROSITE" id="PS50819"/>
    </source>
</evidence>
<dbReference type="InterPro" id="IPR004860">
    <property type="entry name" value="LAGLIDADG_dom"/>
</dbReference>
<dbReference type="GO" id="GO:0016539">
    <property type="term" value="P:intein-mediated protein splicing"/>
    <property type="evidence" value="ECO:0007669"/>
    <property type="project" value="InterPro"/>
</dbReference>
<comment type="similarity">
    <text evidence="20">Belongs to the AAA ATPase family.</text>
</comment>
<keyword evidence="14 20" id="KW-0067">ATP-binding</keyword>
<dbReference type="InterPro" id="IPR036844">
    <property type="entry name" value="Hint_dom_sf"/>
</dbReference>
<feature type="domain" description="DOD-type homing endonuclease" evidence="23">
    <location>
        <begin position="504"/>
        <end position="636"/>
    </location>
</feature>
<evidence type="ECO:0000256" key="5">
    <source>
        <dbReference type="ARBA" id="ARBA00022670"/>
    </source>
</evidence>
<dbReference type="PROSITE" id="PS50817">
    <property type="entry name" value="INTEIN_N_TER"/>
    <property type="match status" value="1"/>
</dbReference>
<dbReference type="GO" id="GO:0006314">
    <property type="term" value="P:intron homing"/>
    <property type="evidence" value="ECO:0007669"/>
    <property type="project" value="UniProtKB-KW"/>
</dbReference>
<dbReference type="Gene3D" id="1.20.58.760">
    <property type="entry name" value="Peptidase M41"/>
    <property type="match status" value="1"/>
</dbReference>
<keyword evidence="8" id="KW-0479">Metal-binding</keyword>
<dbReference type="SUPFAM" id="SSF140990">
    <property type="entry name" value="FtsH protease domain-like"/>
    <property type="match status" value="1"/>
</dbReference>
<dbReference type="Gene3D" id="3.40.50.300">
    <property type="entry name" value="P-loop containing nucleotide triphosphate hydrolases"/>
    <property type="match status" value="2"/>
</dbReference>
<keyword evidence="17" id="KW-0651">Protein splicing</keyword>
<organism evidence="24 25">
    <name type="scientific">Candidatus Shapirobacteria bacterium CG03_land_8_20_14_0_80_39_12</name>
    <dbReference type="NCBI Taxonomy" id="1974879"/>
    <lineage>
        <taxon>Bacteria</taxon>
        <taxon>Candidatus Shapironibacteriota</taxon>
    </lineage>
</organism>
<feature type="transmembrane region" description="Helical" evidence="22">
    <location>
        <begin position="139"/>
        <end position="160"/>
    </location>
</feature>
<evidence type="ECO:0000256" key="11">
    <source>
        <dbReference type="ARBA" id="ARBA00022801"/>
    </source>
</evidence>
<dbReference type="GO" id="GO:0016887">
    <property type="term" value="F:ATP hydrolysis activity"/>
    <property type="evidence" value="ECO:0007669"/>
    <property type="project" value="InterPro"/>
</dbReference>
<keyword evidence="7" id="KW-0540">Nuclease</keyword>
<dbReference type="GO" id="GO:0004519">
    <property type="term" value="F:endonuclease activity"/>
    <property type="evidence" value="ECO:0007669"/>
    <property type="project" value="UniProtKB-KW"/>
</dbReference>
<evidence type="ECO:0000256" key="20">
    <source>
        <dbReference type="RuleBase" id="RU003651"/>
    </source>
</evidence>
<dbReference type="PROSITE" id="PS50819">
    <property type="entry name" value="INTEIN_ENDONUCLEASE"/>
    <property type="match status" value="1"/>
</dbReference>
<dbReference type="Gene3D" id="2.170.16.10">
    <property type="entry name" value="Hedgehog/Intein (Hint) domain"/>
    <property type="match status" value="1"/>
</dbReference>
<dbReference type="Proteomes" id="UP000229631">
    <property type="component" value="Unassembled WGS sequence"/>
</dbReference>
<dbReference type="InterPro" id="IPR006141">
    <property type="entry name" value="Intein_N"/>
</dbReference>
<dbReference type="PANTHER" id="PTHR23076:SF97">
    <property type="entry name" value="ATP-DEPENDENT ZINC METALLOPROTEASE YME1L1"/>
    <property type="match status" value="1"/>
</dbReference>
<dbReference type="FunFam" id="1.10.8.60:FF:000001">
    <property type="entry name" value="ATP-dependent zinc metalloprotease FtsH"/>
    <property type="match status" value="1"/>
</dbReference>
<evidence type="ECO:0000256" key="3">
    <source>
        <dbReference type="ARBA" id="ARBA00010044"/>
    </source>
</evidence>
<keyword evidence="19 22" id="KW-0472">Membrane</keyword>
<dbReference type="Gene3D" id="3.10.28.10">
    <property type="entry name" value="Homing endonucleases"/>
    <property type="match status" value="1"/>
</dbReference>
<dbReference type="PRINTS" id="PR00379">
    <property type="entry name" value="INTEIN"/>
</dbReference>
<evidence type="ECO:0000256" key="9">
    <source>
        <dbReference type="ARBA" id="ARBA00022741"/>
    </source>
</evidence>
<sequence>MKFVNPPFSEKENSGKNHQESSKKKNIKKVEFRLNFSFKSILVWALIILMGLSLISSFNKPSIKAEEINLSQALNNVKEGKIKQIQVEGDRLVLTYKDDKKAFARKETGESLVKTLETAQIDPKSVDIKIVDQSLTRTIADIAGTFLPLVLMALFFYFIFRQAKGAQENIFSFGQSRAKLFDKGKQSITFADVAGVDEAKNELQEVVDFLKHPQKYQALGARTPKGVLLVGPSGVGKTLLAKALAGEAGVPFFSMAGSEFMEMLVGVGASITRETPVLIRKDGWTKLIPIGEFVDQYYKADEEGMIKEVKGVETLGFEKVKNKFWGTKSIKGEKMVFEKSCFKKVGGVYRHKVNEIYEVEFLDGKIRTTGDHSVFVRTHGWICPKKVADLQEGDLLVGLPMNVRKWDEKQRKTVHQIKKHQFVDNVELSLDVWGDDPEVWEKYEEVVENPQRLFQCQLAEGVGVCQMTVSNWQRGINMPRAVSKKMVKLNLPGEVAVSPELMKLFGFYTAEGRGTNNLEFTFGIHEDDLVLETAELMDEVFNAGKPVLEKTRDNTVRVKYYSAHLGRFFTRHCGNGSHNKHVPNFIWDLPKEFFLSYLEGYAKGDGYISKSGKLCATSVSRQLVRELAWLCSLHGIKAGVKSEFQKGGRKIKNKPLPNLYSWTLIIGKTSNPFWKGEIDFPYQIKRSIVKKVSKSPYEGYVYDLCGVDNEGFFGGEKPILLHNSRVRNLFATAKKAAPSIIFIDEVDAIGRQRGQGFMTGGHDEREQTLNQILVEMDGFTPNDNVMVIAATNRGDLLDPALLRPGRFDRTVVLDIPDLEGRKAILAIHAIGKHFVKGVTWEKIAKRTVGFSGADLENMLNESAILAARLNKKEIEEADIEEAAVKVKLGPERKRLQSDEDKKMTAFHEAGHAVVNYYSPHTDPVHRISIVARGISLGHTLIAPNKDRSHETKTRLLEQVNVMMGGRAAEEMTFKEMTTGASNDIAQATRIARAMVIDFGMSELGPIFLGNQIGEDEGRMFYEPNNLSPEMQSKIDKEVKKITDFAYKSAQDILKKNKGKLDKIADKLIEKETLEEEEFEKLMK</sequence>
<evidence type="ECO:0000256" key="13">
    <source>
        <dbReference type="ARBA" id="ARBA00022833"/>
    </source>
</evidence>
<comment type="caution">
    <text evidence="24">The sequence shown here is derived from an EMBL/GenBank/DDBJ whole genome shotgun (WGS) entry which is preliminary data.</text>
</comment>
<name>A0A2M7BDD3_9BACT</name>
<dbReference type="SUPFAM" id="SSF52540">
    <property type="entry name" value="P-loop containing nucleoside triphosphate hydrolases"/>
    <property type="match status" value="1"/>
</dbReference>
<dbReference type="Pfam" id="PF17862">
    <property type="entry name" value="AAA_lid_3"/>
    <property type="match status" value="1"/>
</dbReference>
<keyword evidence="13" id="KW-0862">Zinc</keyword>
<dbReference type="InterPro" id="IPR003959">
    <property type="entry name" value="ATPase_AAA_core"/>
</dbReference>
<evidence type="ECO:0000256" key="19">
    <source>
        <dbReference type="ARBA" id="ARBA00023136"/>
    </source>
</evidence>
<dbReference type="InterPro" id="IPR011546">
    <property type="entry name" value="Pept_M41_FtsH_extracell"/>
</dbReference>
<keyword evidence="12" id="KW-0068">Autocatalytic cleavage</keyword>
<dbReference type="AlphaFoldDB" id="A0A2M7BDD3"/>
<dbReference type="InterPro" id="IPR000642">
    <property type="entry name" value="Peptidase_M41"/>
</dbReference>
<dbReference type="EMBL" id="PEVC01000032">
    <property type="protein sequence ID" value="PIV01111.1"/>
    <property type="molecule type" value="Genomic_DNA"/>
</dbReference>
<evidence type="ECO:0000256" key="2">
    <source>
        <dbReference type="ARBA" id="ARBA00004370"/>
    </source>
</evidence>
<dbReference type="PROSITE" id="PS00674">
    <property type="entry name" value="AAA"/>
    <property type="match status" value="1"/>
</dbReference>
<dbReference type="SUPFAM" id="SSF55608">
    <property type="entry name" value="Homing endonucleases"/>
    <property type="match status" value="1"/>
</dbReference>
<dbReference type="Pfam" id="PF06480">
    <property type="entry name" value="FtsH_ext"/>
    <property type="match status" value="1"/>
</dbReference>
<evidence type="ECO:0000256" key="6">
    <source>
        <dbReference type="ARBA" id="ARBA00022692"/>
    </source>
</evidence>
<dbReference type="InterPro" id="IPR003960">
    <property type="entry name" value="ATPase_AAA_CS"/>
</dbReference>
<evidence type="ECO:0000313" key="24">
    <source>
        <dbReference type="EMBL" id="PIV01111.1"/>
    </source>
</evidence>
<evidence type="ECO:0000256" key="4">
    <source>
        <dbReference type="ARBA" id="ARBA00022475"/>
    </source>
</evidence>
<dbReference type="GO" id="GO:0005524">
    <property type="term" value="F:ATP binding"/>
    <property type="evidence" value="ECO:0007669"/>
    <property type="project" value="UniProtKB-KW"/>
</dbReference>
<evidence type="ECO:0000256" key="8">
    <source>
        <dbReference type="ARBA" id="ARBA00022723"/>
    </source>
</evidence>
<evidence type="ECO:0000256" key="1">
    <source>
        <dbReference type="ARBA" id="ARBA00001947"/>
    </source>
</evidence>
<keyword evidence="5" id="KW-0645">Protease</keyword>
<evidence type="ECO:0000256" key="18">
    <source>
        <dbReference type="ARBA" id="ARBA00023049"/>
    </source>
</evidence>
<evidence type="ECO:0000256" key="10">
    <source>
        <dbReference type="ARBA" id="ARBA00022759"/>
    </source>
</evidence>
<gene>
    <name evidence="24" type="ORF">COS54_01630</name>
</gene>
<evidence type="ECO:0000256" key="12">
    <source>
        <dbReference type="ARBA" id="ARBA00022813"/>
    </source>
</evidence>
<dbReference type="InterPro" id="IPR004042">
    <property type="entry name" value="Intein_endonuc_central"/>
</dbReference>
<dbReference type="Gene3D" id="1.10.8.60">
    <property type="match status" value="1"/>
</dbReference>
<evidence type="ECO:0000256" key="16">
    <source>
        <dbReference type="ARBA" id="ARBA00022989"/>
    </source>
</evidence>
<dbReference type="GO" id="GO:0008270">
    <property type="term" value="F:zinc ion binding"/>
    <property type="evidence" value="ECO:0007669"/>
    <property type="project" value="InterPro"/>
</dbReference>
<keyword evidence="6 22" id="KW-0812">Transmembrane</keyword>
<proteinExistence type="inferred from homology"/>
<keyword evidence="10" id="KW-0255">Endonuclease</keyword>
<dbReference type="InterPro" id="IPR027434">
    <property type="entry name" value="Homing_endonucl"/>
</dbReference>
<keyword evidence="11" id="KW-0378">Hydrolase</keyword>
<comment type="subcellular location">
    <subcellularLocation>
        <location evidence="2">Membrane</location>
    </subcellularLocation>
</comment>
<evidence type="ECO:0000256" key="7">
    <source>
        <dbReference type="ARBA" id="ARBA00022722"/>
    </source>
</evidence>
<feature type="compositionally biased region" description="Basic and acidic residues" evidence="21">
    <location>
        <begin position="9"/>
        <end position="22"/>
    </location>
</feature>
<evidence type="ECO:0000256" key="14">
    <source>
        <dbReference type="ARBA" id="ARBA00022840"/>
    </source>
</evidence>
<keyword evidence="15" id="KW-0404">Intron homing</keyword>
<dbReference type="CDD" id="cd00081">
    <property type="entry name" value="Hint"/>
    <property type="match status" value="1"/>
</dbReference>
<evidence type="ECO:0000256" key="17">
    <source>
        <dbReference type="ARBA" id="ARBA00023000"/>
    </source>
</evidence>
<dbReference type="InterPro" id="IPR006142">
    <property type="entry name" value="INTEIN"/>
</dbReference>
<protein>
    <recommendedName>
        <fullName evidence="23">DOD-type homing endonuclease domain-containing protein</fullName>
    </recommendedName>
</protein>
<dbReference type="Pfam" id="PF14528">
    <property type="entry name" value="LAGLIDADG_3"/>
    <property type="match status" value="1"/>
</dbReference>
<feature type="region of interest" description="Disordered" evidence="21">
    <location>
        <begin position="1"/>
        <end position="22"/>
    </location>
</feature>
<dbReference type="PANTHER" id="PTHR23076">
    <property type="entry name" value="METALLOPROTEASE M41 FTSH"/>
    <property type="match status" value="1"/>
</dbReference>
<comment type="similarity">
    <text evidence="3">In the C-terminal section; belongs to the peptidase M41 family.</text>
</comment>
<dbReference type="GO" id="GO:0005886">
    <property type="term" value="C:plasma membrane"/>
    <property type="evidence" value="ECO:0007669"/>
    <property type="project" value="TreeGrafter"/>
</dbReference>
<evidence type="ECO:0000256" key="21">
    <source>
        <dbReference type="SAM" id="MobiDB-lite"/>
    </source>
</evidence>
<dbReference type="InterPro" id="IPR037219">
    <property type="entry name" value="Peptidase_M41-like"/>
</dbReference>
<dbReference type="GO" id="GO:0004222">
    <property type="term" value="F:metalloendopeptidase activity"/>
    <property type="evidence" value="ECO:0007669"/>
    <property type="project" value="InterPro"/>
</dbReference>
<keyword evidence="16 22" id="KW-1133">Transmembrane helix</keyword>
<dbReference type="InterPro" id="IPR041569">
    <property type="entry name" value="AAA_lid_3"/>
</dbReference>